<feature type="DNA-binding region" description="Homeobox" evidence="12">
    <location>
        <begin position="2017"/>
        <end position="2076"/>
    </location>
</feature>
<dbReference type="PROSITE" id="PS50071">
    <property type="entry name" value="HOMEOBOX_2"/>
    <property type="match status" value="4"/>
</dbReference>
<feature type="region of interest" description="Disordered" evidence="14">
    <location>
        <begin position="1747"/>
        <end position="1782"/>
    </location>
</feature>
<dbReference type="SMART" id="SM00389">
    <property type="entry name" value="HOX"/>
    <property type="match status" value="4"/>
</dbReference>
<feature type="domain" description="C2H2-type" evidence="16">
    <location>
        <begin position="521"/>
        <end position="550"/>
    </location>
</feature>
<dbReference type="PROSITE" id="PS50157">
    <property type="entry name" value="ZINC_FINGER_C2H2_2"/>
    <property type="match status" value="9"/>
</dbReference>
<gene>
    <name evidence="17" type="primary">RvY_08173-1</name>
    <name evidence="17" type="synonym">RvY_08173.1</name>
    <name evidence="17" type="ORF">RvY_08173</name>
</gene>
<feature type="domain" description="Homeobox" evidence="15">
    <location>
        <begin position="2015"/>
        <end position="2075"/>
    </location>
</feature>
<feature type="compositionally biased region" description="Basic and acidic residues" evidence="14">
    <location>
        <begin position="417"/>
        <end position="431"/>
    </location>
</feature>
<dbReference type="InterPro" id="IPR013087">
    <property type="entry name" value="Znf_C2H2_type"/>
</dbReference>
<feature type="region of interest" description="Disordered" evidence="14">
    <location>
        <begin position="2647"/>
        <end position="2681"/>
    </location>
</feature>
<feature type="compositionally biased region" description="Polar residues" evidence="14">
    <location>
        <begin position="1756"/>
        <end position="1767"/>
    </location>
</feature>
<dbReference type="CDD" id="cd00086">
    <property type="entry name" value="homeodomain"/>
    <property type="match status" value="4"/>
</dbReference>
<evidence type="ECO:0000256" key="6">
    <source>
        <dbReference type="ARBA" id="ARBA00023015"/>
    </source>
</evidence>
<feature type="compositionally biased region" description="Polar residues" evidence="14">
    <location>
        <begin position="579"/>
        <end position="588"/>
    </location>
</feature>
<feature type="domain" description="C2H2-type" evidence="16">
    <location>
        <begin position="1093"/>
        <end position="1123"/>
    </location>
</feature>
<evidence type="ECO:0000256" key="7">
    <source>
        <dbReference type="ARBA" id="ARBA00023125"/>
    </source>
</evidence>
<keyword evidence="2" id="KW-0479">Metal-binding</keyword>
<feature type="domain" description="Homeobox" evidence="15">
    <location>
        <begin position="2273"/>
        <end position="2333"/>
    </location>
</feature>
<feature type="compositionally biased region" description="Polar residues" evidence="14">
    <location>
        <begin position="2648"/>
        <end position="2672"/>
    </location>
</feature>
<feature type="region of interest" description="Disordered" evidence="14">
    <location>
        <begin position="371"/>
        <end position="434"/>
    </location>
</feature>
<reference evidence="17 18" key="1">
    <citation type="journal article" date="2016" name="Nat. Commun.">
        <title>Extremotolerant tardigrade genome and improved radiotolerance of human cultured cells by tardigrade-unique protein.</title>
        <authorList>
            <person name="Hashimoto T."/>
            <person name="Horikawa D.D."/>
            <person name="Saito Y."/>
            <person name="Kuwahara H."/>
            <person name="Kozuka-Hata H."/>
            <person name="Shin-I T."/>
            <person name="Minakuchi Y."/>
            <person name="Ohishi K."/>
            <person name="Motoyama A."/>
            <person name="Aizu T."/>
            <person name="Enomoto A."/>
            <person name="Kondo K."/>
            <person name="Tanaka S."/>
            <person name="Hara Y."/>
            <person name="Koshikawa S."/>
            <person name="Sagara H."/>
            <person name="Miura T."/>
            <person name="Yokobori S."/>
            <person name="Miyagawa K."/>
            <person name="Suzuki Y."/>
            <person name="Kubo T."/>
            <person name="Oyama M."/>
            <person name="Kohara Y."/>
            <person name="Fujiyama A."/>
            <person name="Arakawa K."/>
            <person name="Katayama T."/>
            <person name="Toyoda A."/>
            <person name="Kunieda T."/>
        </authorList>
    </citation>
    <scope>NUCLEOTIDE SEQUENCE [LARGE SCALE GENOMIC DNA]</scope>
    <source>
        <strain evidence="17 18">YOKOZUNA-1</strain>
    </source>
</reference>
<feature type="domain" description="C2H2-type" evidence="16">
    <location>
        <begin position="466"/>
        <end position="494"/>
    </location>
</feature>
<proteinExistence type="predicted"/>
<feature type="region of interest" description="Disordered" evidence="14">
    <location>
        <begin position="67"/>
        <end position="115"/>
    </location>
</feature>
<keyword evidence="3" id="KW-0677">Repeat</keyword>
<feature type="domain" description="Homeobox" evidence="15">
    <location>
        <begin position="1619"/>
        <end position="1679"/>
    </location>
</feature>
<feature type="region of interest" description="Disordered" evidence="14">
    <location>
        <begin position="2122"/>
        <end position="2153"/>
    </location>
</feature>
<feature type="DNA-binding region" description="Homeobox" evidence="12">
    <location>
        <begin position="1621"/>
        <end position="1680"/>
    </location>
</feature>
<feature type="compositionally biased region" description="Polar residues" evidence="14">
    <location>
        <begin position="68"/>
        <end position="78"/>
    </location>
</feature>
<evidence type="ECO:0008006" key="19">
    <source>
        <dbReference type="Google" id="ProtNLM"/>
    </source>
</evidence>
<keyword evidence="7 12" id="KW-0238">DNA-binding</keyword>
<evidence type="ECO:0000256" key="5">
    <source>
        <dbReference type="ARBA" id="ARBA00022833"/>
    </source>
</evidence>
<dbReference type="Pfam" id="PF00096">
    <property type="entry name" value="zf-C2H2"/>
    <property type="match status" value="1"/>
</dbReference>
<evidence type="ECO:0000256" key="2">
    <source>
        <dbReference type="ARBA" id="ARBA00022723"/>
    </source>
</evidence>
<feature type="compositionally biased region" description="Low complexity" evidence="14">
    <location>
        <begin position="343"/>
        <end position="355"/>
    </location>
</feature>
<feature type="region of interest" description="Disordered" evidence="14">
    <location>
        <begin position="1"/>
        <end position="48"/>
    </location>
</feature>
<dbReference type="GO" id="GO:0008270">
    <property type="term" value="F:zinc ion binding"/>
    <property type="evidence" value="ECO:0007669"/>
    <property type="project" value="UniProtKB-KW"/>
</dbReference>
<evidence type="ECO:0000313" key="17">
    <source>
        <dbReference type="EMBL" id="GAU96782.1"/>
    </source>
</evidence>
<evidence type="ECO:0000256" key="3">
    <source>
        <dbReference type="ARBA" id="ARBA00022737"/>
    </source>
</evidence>
<dbReference type="InterPro" id="IPR003604">
    <property type="entry name" value="Matrin/U1-like-C_Znf_C2H2"/>
</dbReference>
<evidence type="ECO:0000256" key="9">
    <source>
        <dbReference type="ARBA" id="ARBA00023163"/>
    </source>
</evidence>
<feature type="compositionally biased region" description="Basic and acidic residues" evidence="14">
    <location>
        <begin position="1508"/>
        <end position="1519"/>
    </location>
</feature>
<sequence length="2681" mass="296624">MDMPNGNGPGAILSLPLPHSDMPLYSPSDYSSPRLNSEVPCNGLQGKLHGQHHHVEDQHLRVHCNGTVAASPTTGSTGEQEEKTSESEPDRSHSSHSEAAPADFDMETLPEPEDTSPLFGESLHGRIVCNVDGVVSFLSCDDNVFKVWPRFSSSVVIDQSSPDTTVPSTFFPFHTVAHVPSSGSGVSFYECELPSSASPHPSQALDLYQNLPLSFPVQESHSLVPLYACLLCPPIHFDSETTFLHHISTKHDLPFVRNFSDSLGAIAQRDGPNGEAVCSWLKPISIHAADPTPPFKSSTQTSPLTDKARLTPQRDTSGPPTEPKEQEAFGSVPENDLPENLFSPRPDMLPSDLPPSLSVLQLEEPESVGVIRKTEESLVRPTAPPFQGVDQSDADDNSLDSNSVHSYDPEDLSLPYRSEEHNHGHTHEHGKSSSVECPKCDVVLGSSKSLGGHMTMVHSRNSSKTLKCPKCNWHYKYQETLEIHMKEKHPDSEESCPYCLTGQSHPRLARGEVYSCGYKPYRCDICNYSTTSKGNLTIHMQSDKHVNNVQDRQKTGGEVAASSAEGLSPVEELPPQPIARSSSNSSNRGPFRCDMCNYETNVSRNLRIHMTSDKHQQNAALLMGHSRRPEVGMMTAPNGMGMFDATTMMQLMGMNAADMMTMQQAYMTSLTNGSSPSTAQPSVPSDLKPAPHSSPHIPRIPEETKVVQCLICVHFQTDSFEDLHEHVTRDRSEASLDSNESLIMNGSQCICKYCQYKTNLKANFQLHCKTDKHLQRMQLVNHVAEGGTENEWRLQHLSTSNPVQVRCNACDYQTSSVTQMHHHLESNESHEVNRAVLFRVRDLQLEANVNKSSPHLLNASSSFISPSSTRKWKLCCACCSFTSKSPASFMQHMRSATHYRHARTRNTEEVSSSTTAAHHPDYTTFISIKEDHPAEEGETDSEEEQFLDEREQALLEVQEEPTDRSSRPHPVFMCPLCQEPSYSRDRLKLHLTGKHKVDAGEALSKLMRLVETSDTWTEGAVSREPSPSSTTSEAEGDKALHLSEASHHNHHDMHDVYRCQKCSENFKNIEQLYAHQNDKCQLELKQTPRGPGYLCWKKGCNQYFKSKQSLQMHFTEIHARKAQAGITQHVENLHDSDGASTPHTDENSQNGDGEMDDELNSTSLAESGYRDVTRKYKCHRCKLAFTNQNYLTAHNKTPQHRKGEKSNYSMEKYMDPNRPYKCEVCRESFTQKNILLVHYNSVSHLHKLKKYRNQQDRKFSNFEANTEAVSPVPKRPSSNSLEDDSKPYRCKVCKVAYANASNLDIHVRSVAHQSRMAKAQCVTILPVSSAVDLSQSVQREHASPDRMEEDEEVVSLPPVSNLDEKEKESVFQRVPQSRSVSPTVTRRTVGRGRGNVGWMSMMENIGLEVVQHGLENGQKPLKKSKDTTLEPVEGENSIPDKASSKNECQVCHKQFSSQWILKVHKESSHGDFIPSKILEAVASEYRKTIRADKSKQKRPMEAEPSSKTTEKDSPKKLRESQQANITSSSPQPSTSSSTNAANSYAADLMAAQAMQLLPLLYPGLGMAGMNMMGLQAAMMNLQPQLMANNGQYLEALGLPDLSKGGSGQASAKGYQVGQNGEKRNRTRITEEQQAILRANFDIKSSPSDELLQCLCEQTGLELKVVKHWYRNTLFKERQRNKDSPYNFNVPPNPNSVVEDASSSERGEERPSVIESVVNAEPRREVKEEKIRVPVIVKREKSVDSVVEEATSRSMRDTSVSQMTMSTPSPTPGFNGPLSTSGSISQQFQMGEDRGGGKRANRTRFTELQIKALQDYFDRNAYPKDDDLEDLSRALDLQPRVITVWFQNARQKARKSYENTTPPEEEAPVIRTPSLNYQCKKCLQVFQKYYELIRHQRVQCSGTSAGLNMKDIDDACSVASASSVTSSKLGSVKAERDLSNGGGTYTNTIPVASVLAAAPFMFSGLYPANSPFGMLQMEAISNPVPGTSQSAGSSPLPLGPGKRKVSSDDENDGGESGSKRVRTTIAPEQLDFLLQQYKIDQNPSRKTLEHVAARTGLKKRVVQVWYQNTRARDRKGALNVKQVNKRCPVCRLKFSARNTLEAHISTKHADIYCKGDVNVDSLPDTDGGDSADDHSMARSTPSPVPLPPKVALPSSSASTLHMSYSMQRSYEEAMKKFLTNTEITPSIPLSQPTSVIVKANPKPSSTSTDAPLDLSAPATSSKQSTSSTVTAASLAMLGAFNNHDDSYGGDQESSDQEDGSNMRGGDGSVSQSGRQGKRYRTQMSNAQLKVMKRLFDDYKTPSMVECETVGEAIGLPKRVVQVWFQNARAKDKKNPRPAGFEGGKPPITDHCPMCNVTFSTKLTLQDHLFTKEHIGQLKKSEDCHDGPSTSSMMARLSSPAPKADREPVRQSVVVTNHAKKSPREGSGDRKHVNEVSQSASKKAQSAKNEASDQLARTQQSIQQMQQAAVAQAAMNPYGDLSAMMMNGAMDPMMAYMCAMNPYYNPAAMLNPYAGLMYMGDPTVHGTALHNLQLPPGVAEQIFSKLNSNERSANPSAVAFAQDGKRLSDLREVVSASDFACATSSQSDIGSVCRKCQTVFPTEANCKAHQSSLCFPGSKDPKNILKLQQIHFHCTVCQKQLPTITDFKQHCSTPSHQKNRHSQATPSLKKTSSGAHLEEKRNR</sequence>
<feature type="region of interest" description="Disordered" evidence="14">
    <location>
        <begin position="2377"/>
        <end position="2458"/>
    </location>
</feature>
<comment type="subcellular location">
    <subcellularLocation>
        <location evidence="1 12 13">Nucleus</location>
    </subcellularLocation>
</comment>
<evidence type="ECO:0000259" key="15">
    <source>
        <dbReference type="PROSITE" id="PS50071"/>
    </source>
</evidence>
<evidence type="ECO:0000256" key="4">
    <source>
        <dbReference type="ARBA" id="ARBA00022771"/>
    </source>
</evidence>
<evidence type="ECO:0000256" key="12">
    <source>
        <dbReference type="PROSITE-ProRule" id="PRU00108"/>
    </source>
</evidence>
<feature type="region of interest" description="Disordered" evidence="14">
    <location>
        <begin position="1262"/>
        <end position="1284"/>
    </location>
</feature>
<feature type="region of interest" description="Disordered" evidence="14">
    <location>
        <begin position="669"/>
        <end position="699"/>
    </location>
</feature>
<evidence type="ECO:0000256" key="14">
    <source>
        <dbReference type="SAM" id="MobiDB-lite"/>
    </source>
</evidence>
<feature type="compositionally biased region" description="Basic and acidic residues" evidence="14">
    <location>
        <begin position="2420"/>
        <end position="2432"/>
    </location>
</feature>
<feature type="domain" description="C2H2-type" evidence="16">
    <location>
        <begin position="1288"/>
        <end position="1317"/>
    </location>
</feature>
<feature type="compositionally biased region" description="Polar residues" evidence="14">
    <location>
        <begin position="669"/>
        <end position="683"/>
    </location>
</feature>
<keyword evidence="4 11" id="KW-0863">Zinc-finger</keyword>
<feature type="domain" description="C2H2-type" evidence="16">
    <location>
        <begin position="1220"/>
        <end position="1251"/>
    </location>
</feature>
<dbReference type="PROSITE" id="PS00027">
    <property type="entry name" value="HOMEOBOX_1"/>
    <property type="match status" value="2"/>
</dbReference>
<dbReference type="PANTHER" id="PTHR45891:SF3">
    <property type="entry name" value="ZINC FINGER PROTEIN 2"/>
    <property type="match status" value="1"/>
</dbReference>
<dbReference type="PROSITE" id="PS00028">
    <property type="entry name" value="ZINC_FINGER_C2H2_1"/>
    <property type="match status" value="10"/>
</dbReference>
<dbReference type="EMBL" id="BDGG01000003">
    <property type="protein sequence ID" value="GAU96782.1"/>
    <property type="molecule type" value="Genomic_DNA"/>
</dbReference>
<protein>
    <recommendedName>
        <fullName evidence="19">Zinc finger homeobox protein 3</fullName>
    </recommendedName>
</protein>
<feature type="domain" description="C2H2-type" evidence="16">
    <location>
        <begin position="1176"/>
        <end position="1206"/>
    </location>
</feature>
<feature type="domain" description="C2H2-type" evidence="16">
    <location>
        <begin position="1876"/>
        <end position="1903"/>
    </location>
</feature>
<dbReference type="SUPFAM" id="SSF46689">
    <property type="entry name" value="Homeodomain-like"/>
    <property type="match status" value="4"/>
</dbReference>
<keyword evidence="8 12" id="KW-0371">Homeobox</keyword>
<dbReference type="Proteomes" id="UP000186922">
    <property type="component" value="Unassembled WGS sequence"/>
</dbReference>
<comment type="caution">
    <text evidence="17">The sequence shown here is derived from an EMBL/GenBank/DDBJ whole genome shotgun (WGS) entry which is preliminary data.</text>
</comment>
<dbReference type="Pfam" id="PF12874">
    <property type="entry name" value="zf-met"/>
    <property type="match status" value="3"/>
</dbReference>
<feature type="compositionally biased region" description="Low complexity" evidence="14">
    <location>
        <begin position="2214"/>
        <end position="2226"/>
    </location>
</feature>
<dbReference type="PANTHER" id="PTHR45891">
    <property type="entry name" value="ZINC FINGER HOMEOBOX PROTEIN"/>
    <property type="match status" value="1"/>
</dbReference>
<dbReference type="STRING" id="947166.A0A1D1V9N5"/>
<dbReference type="InterPro" id="IPR036236">
    <property type="entry name" value="Znf_C2H2_sf"/>
</dbReference>
<dbReference type="GO" id="GO:0000981">
    <property type="term" value="F:DNA-binding transcription factor activity, RNA polymerase II-specific"/>
    <property type="evidence" value="ECO:0007669"/>
    <property type="project" value="InterPro"/>
</dbReference>
<feature type="compositionally biased region" description="Low complexity" evidence="14">
    <location>
        <begin position="1377"/>
        <end position="1387"/>
    </location>
</feature>
<feature type="domain" description="C2H2-type" evidence="16">
    <location>
        <begin position="1446"/>
        <end position="1474"/>
    </location>
</feature>
<dbReference type="InterPro" id="IPR051968">
    <property type="entry name" value="ZnFinger_Homeobox_TR"/>
</dbReference>
<feature type="region of interest" description="Disordered" evidence="14">
    <location>
        <begin position="1982"/>
        <end position="2021"/>
    </location>
</feature>
<feature type="region of interest" description="Disordered" evidence="14">
    <location>
        <begin position="1489"/>
        <end position="1539"/>
    </location>
</feature>
<feature type="region of interest" description="Disordered" evidence="14">
    <location>
        <begin position="1334"/>
        <end position="1392"/>
    </location>
</feature>
<feature type="DNA-binding region" description="Homeobox" evidence="12">
    <location>
        <begin position="2275"/>
        <end position="2334"/>
    </location>
</feature>
<feature type="compositionally biased region" description="Low complexity" evidence="14">
    <location>
        <begin position="1527"/>
        <end position="1539"/>
    </location>
</feature>
<dbReference type="GO" id="GO:0000978">
    <property type="term" value="F:RNA polymerase II cis-regulatory region sequence-specific DNA binding"/>
    <property type="evidence" value="ECO:0007669"/>
    <property type="project" value="TreeGrafter"/>
</dbReference>
<dbReference type="SUPFAM" id="SSF57667">
    <property type="entry name" value="beta-beta-alpha zinc fingers"/>
    <property type="match status" value="3"/>
</dbReference>
<feature type="compositionally biased region" description="Basic and acidic residues" evidence="14">
    <location>
        <begin position="80"/>
        <end position="96"/>
    </location>
</feature>
<feature type="compositionally biased region" description="Polar residues" evidence="14">
    <location>
        <begin position="1983"/>
        <end position="1992"/>
    </location>
</feature>
<dbReference type="InterPro" id="IPR009057">
    <property type="entry name" value="Homeodomain-like_sf"/>
</dbReference>
<dbReference type="Gene3D" id="1.10.10.60">
    <property type="entry name" value="Homeodomain-like"/>
    <property type="match status" value="4"/>
</dbReference>
<keyword evidence="6" id="KW-0805">Transcription regulation</keyword>
<keyword evidence="10 12" id="KW-0539">Nucleus</keyword>
<feature type="compositionally biased region" description="Polar residues" evidence="14">
    <location>
        <begin position="295"/>
        <end position="304"/>
    </location>
</feature>
<keyword evidence="18" id="KW-1185">Reference proteome</keyword>
<evidence type="ECO:0000259" key="16">
    <source>
        <dbReference type="PROSITE" id="PS50157"/>
    </source>
</evidence>
<feature type="compositionally biased region" description="Low complexity" evidence="14">
    <location>
        <begin position="1024"/>
        <end position="1033"/>
    </location>
</feature>
<feature type="region of interest" description="Disordered" evidence="14">
    <location>
        <begin position="2241"/>
        <end position="2283"/>
    </location>
</feature>
<evidence type="ECO:0000256" key="8">
    <source>
        <dbReference type="ARBA" id="ARBA00023155"/>
    </source>
</evidence>
<dbReference type="SMART" id="SM00451">
    <property type="entry name" value="ZnF_U1"/>
    <property type="match status" value="9"/>
</dbReference>
<feature type="DNA-binding region" description="Homeobox" evidence="12">
    <location>
        <begin position="1797"/>
        <end position="1856"/>
    </location>
</feature>
<feature type="compositionally biased region" description="Basic and acidic residues" evidence="14">
    <location>
        <begin position="1489"/>
        <end position="1501"/>
    </location>
</feature>
<feature type="region of interest" description="Disordered" evidence="14">
    <location>
        <begin position="1604"/>
        <end position="1624"/>
    </location>
</feature>
<evidence type="ECO:0000256" key="11">
    <source>
        <dbReference type="PROSITE-ProRule" id="PRU00042"/>
    </source>
</evidence>
<dbReference type="SMART" id="SM00355">
    <property type="entry name" value="ZnF_C2H2"/>
    <property type="match status" value="20"/>
</dbReference>
<feature type="region of interest" description="Disordered" evidence="14">
    <location>
        <begin position="1133"/>
        <end position="1159"/>
    </location>
</feature>
<feature type="region of interest" description="Disordered" evidence="14">
    <location>
        <begin position="2193"/>
        <end position="2226"/>
    </location>
</feature>
<dbReference type="InterPro" id="IPR017970">
    <property type="entry name" value="Homeobox_CS"/>
</dbReference>
<keyword evidence="9" id="KW-0804">Transcription</keyword>
<keyword evidence="5" id="KW-0862">Zinc</keyword>
<organism evidence="17 18">
    <name type="scientific">Ramazzottius varieornatus</name>
    <name type="common">Water bear</name>
    <name type="synonym">Tardigrade</name>
    <dbReference type="NCBI Taxonomy" id="947166"/>
    <lineage>
        <taxon>Eukaryota</taxon>
        <taxon>Metazoa</taxon>
        <taxon>Ecdysozoa</taxon>
        <taxon>Tardigrada</taxon>
        <taxon>Eutardigrada</taxon>
        <taxon>Parachela</taxon>
        <taxon>Hypsibioidea</taxon>
        <taxon>Ramazzottiidae</taxon>
        <taxon>Ramazzottius</taxon>
    </lineage>
</organism>
<evidence type="ECO:0000256" key="1">
    <source>
        <dbReference type="ARBA" id="ARBA00004123"/>
    </source>
</evidence>
<accession>A0A1D1V9N5</accession>
<feature type="compositionally biased region" description="Basic and acidic residues" evidence="14">
    <location>
        <begin position="1702"/>
        <end position="1711"/>
    </location>
</feature>
<feature type="compositionally biased region" description="Polar residues" evidence="14">
    <location>
        <begin position="1138"/>
        <end position="1151"/>
    </location>
</feature>
<dbReference type="GO" id="GO:0005634">
    <property type="term" value="C:nucleus"/>
    <property type="evidence" value="ECO:0007669"/>
    <property type="project" value="UniProtKB-SubCell"/>
</dbReference>
<feature type="domain" description="C2H2-type" evidence="16">
    <location>
        <begin position="1057"/>
        <end position="1088"/>
    </location>
</feature>
<dbReference type="Gene3D" id="3.30.160.60">
    <property type="entry name" value="Classic Zinc Finger"/>
    <property type="match status" value="3"/>
</dbReference>
<evidence type="ECO:0000256" key="13">
    <source>
        <dbReference type="RuleBase" id="RU000682"/>
    </source>
</evidence>
<dbReference type="OrthoDB" id="6417226at2759"/>
<feature type="compositionally biased region" description="Acidic residues" evidence="14">
    <location>
        <begin position="104"/>
        <end position="114"/>
    </location>
</feature>
<feature type="domain" description="Homeobox" evidence="15">
    <location>
        <begin position="1795"/>
        <end position="1855"/>
    </location>
</feature>
<feature type="region of interest" description="Disordered" evidence="14">
    <location>
        <begin position="551"/>
        <end position="590"/>
    </location>
</feature>
<dbReference type="InterPro" id="IPR001356">
    <property type="entry name" value="HD"/>
</dbReference>
<feature type="region of interest" description="Disordered" evidence="14">
    <location>
        <begin position="1416"/>
        <end position="1445"/>
    </location>
</feature>
<evidence type="ECO:0000313" key="18">
    <source>
        <dbReference type="Proteomes" id="UP000186922"/>
    </source>
</evidence>
<dbReference type="Pfam" id="PF00046">
    <property type="entry name" value="Homeodomain"/>
    <property type="match status" value="4"/>
</dbReference>
<evidence type="ECO:0000256" key="10">
    <source>
        <dbReference type="ARBA" id="ARBA00023242"/>
    </source>
</evidence>
<feature type="compositionally biased region" description="Low complexity" evidence="14">
    <location>
        <begin position="2435"/>
        <end position="2446"/>
    </location>
</feature>
<feature type="region of interest" description="Disordered" evidence="14">
    <location>
        <begin position="289"/>
        <end position="355"/>
    </location>
</feature>
<dbReference type="FunFam" id="3.30.160.60:FF:000081">
    <property type="entry name" value="Zinc finger homeobox protein 4"/>
    <property type="match status" value="1"/>
</dbReference>
<feature type="region of interest" description="Disordered" evidence="14">
    <location>
        <begin position="1015"/>
        <end position="1037"/>
    </location>
</feature>
<name>A0A1D1V9N5_RAMVA</name>
<feature type="region of interest" description="Disordered" evidence="14">
    <location>
        <begin position="1681"/>
        <end position="1711"/>
    </location>
</feature>